<name>A0A4Z0A2I3_9AGAM</name>
<protein>
    <recommendedName>
        <fullName evidence="1">Helicase C-terminal domain-containing protein</fullName>
    </recommendedName>
</protein>
<dbReference type="CDD" id="cd18785">
    <property type="entry name" value="SF2_C"/>
    <property type="match status" value="1"/>
</dbReference>
<proteinExistence type="predicted"/>
<dbReference type="Gene3D" id="3.40.50.300">
    <property type="entry name" value="P-loop containing nucleotide triphosphate hydrolases"/>
    <property type="match status" value="1"/>
</dbReference>
<dbReference type="STRING" id="135208.A0A4Z0A2I3"/>
<feature type="domain" description="Helicase C-terminal" evidence="1">
    <location>
        <begin position="1"/>
        <end position="99"/>
    </location>
</feature>
<evidence type="ECO:0000259" key="1">
    <source>
        <dbReference type="PROSITE" id="PS51194"/>
    </source>
</evidence>
<dbReference type="AlphaFoldDB" id="A0A4Z0A2I3"/>
<dbReference type="SUPFAM" id="SSF52540">
    <property type="entry name" value="P-loop containing nucleoside triphosphate hydrolases"/>
    <property type="match status" value="1"/>
</dbReference>
<gene>
    <name evidence="2" type="ORF">EWM64_g4096</name>
</gene>
<dbReference type="InterPro" id="IPR001650">
    <property type="entry name" value="Helicase_C-like"/>
</dbReference>
<accession>A0A4Z0A2I3</accession>
<dbReference type="InterPro" id="IPR027417">
    <property type="entry name" value="P-loop_NTPase"/>
</dbReference>
<comment type="caution">
    <text evidence="2">The sequence shown here is derived from an EMBL/GenBank/DDBJ whole genome shotgun (WGS) entry which is preliminary data.</text>
</comment>
<evidence type="ECO:0000313" key="3">
    <source>
        <dbReference type="Proteomes" id="UP000298061"/>
    </source>
</evidence>
<dbReference type="OrthoDB" id="3269685at2759"/>
<keyword evidence="3" id="KW-1185">Reference proteome</keyword>
<evidence type="ECO:0000313" key="2">
    <source>
        <dbReference type="EMBL" id="TFY79918.1"/>
    </source>
</evidence>
<organism evidence="2 3">
    <name type="scientific">Hericium alpestre</name>
    <dbReference type="NCBI Taxonomy" id="135208"/>
    <lineage>
        <taxon>Eukaryota</taxon>
        <taxon>Fungi</taxon>
        <taxon>Dikarya</taxon>
        <taxon>Basidiomycota</taxon>
        <taxon>Agaricomycotina</taxon>
        <taxon>Agaricomycetes</taxon>
        <taxon>Russulales</taxon>
        <taxon>Hericiaceae</taxon>
        <taxon>Hericium</taxon>
    </lineage>
</organism>
<dbReference type="Proteomes" id="UP000298061">
    <property type="component" value="Unassembled WGS sequence"/>
</dbReference>
<dbReference type="PROSITE" id="PS51194">
    <property type="entry name" value="HELICASE_CTER"/>
    <property type="match status" value="1"/>
</dbReference>
<dbReference type="EMBL" id="SFCI01000419">
    <property type="protein sequence ID" value="TFY79918.1"/>
    <property type="molecule type" value="Genomic_DNA"/>
</dbReference>
<dbReference type="Pfam" id="PF00271">
    <property type="entry name" value="Helicase_C"/>
    <property type="match status" value="1"/>
</dbReference>
<sequence length="289" mass="32441">MLTPASGLQIIITTDTLSQGINVPDIYDVITMGEPTDPDEFFQRISRAGRDPSLVPDAWGIMYVPPSSYKTAHMLLGSGTSMPNRSQSQGLKKPQHEMHIGVARLLLVPCLRKEQDLLYDNPLSDPPCDTTIPGPHCPPIQIFMEDPSKSRAKPRRLSPDEAKLAKRRLIEFHRDLWRAVDEVSLVPPQLYLPDKTITALLNHLSAFRAPLDLDEYINANPYIHDKRDRLWAVICDIRQSLTPGVTSRGYTTGGDLPAPEACTSSTTWLRFIDLDLDLDQSGKQMQYQK</sequence>
<reference evidence="2 3" key="1">
    <citation type="submission" date="2019-02" db="EMBL/GenBank/DDBJ databases">
        <title>Genome sequencing of the rare red list fungi Hericium alpestre (H. flagellum).</title>
        <authorList>
            <person name="Buettner E."/>
            <person name="Kellner H."/>
        </authorList>
    </citation>
    <scope>NUCLEOTIDE SEQUENCE [LARGE SCALE GENOMIC DNA]</scope>
    <source>
        <strain evidence="2 3">DSM 108284</strain>
    </source>
</reference>